<evidence type="ECO:0000256" key="6">
    <source>
        <dbReference type="ARBA" id="ARBA00022741"/>
    </source>
</evidence>
<evidence type="ECO:0000256" key="10">
    <source>
        <dbReference type="ARBA" id="ARBA00022917"/>
    </source>
</evidence>
<name>A0A0G0S7G8_9BACT</name>
<dbReference type="GO" id="GO:0005737">
    <property type="term" value="C:cytoplasm"/>
    <property type="evidence" value="ECO:0007669"/>
    <property type="project" value="UniProtKB-SubCell"/>
</dbReference>
<dbReference type="InterPro" id="IPR018163">
    <property type="entry name" value="Thr/Ala-tRNA-synth_IIc_edit"/>
</dbReference>
<keyword evidence="6 13" id="KW-0547">Nucleotide-binding</keyword>
<dbReference type="PANTHER" id="PTHR11451:SF44">
    <property type="entry name" value="THREONINE--TRNA LIGASE, CHLOROPLASTIC_MITOCHONDRIAL 2"/>
    <property type="match status" value="1"/>
</dbReference>
<dbReference type="GO" id="GO:0005524">
    <property type="term" value="F:ATP binding"/>
    <property type="evidence" value="ECO:0007669"/>
    <property type="project" value="UniProtKB-UniRule"/>
</dbReference>
<dbReference type="SUPFAM" id="SSF55681">
    <property type="entry name" value="Class II aaRS and biotin synthetases"/>
    <property type="match status" value="1"/>
</dbReference>
<dbReference type="SUPFAM" id="SSF55186">
    <property type="entry name" value="ThrRS/AlaRS common domain"/>
    <property type="match status" value="1"/>
</dbReference>
<evidence type="ECO:0000256" key="1">
    <source>
        <dbReference type="ARBA" id="ARBA00008226"/>
    </source>
</evidence>
<accession>A0A0G0S7G8</accession>
<dbReference type="AlphaFoldDB" id="A0A0G0S7G8"/>
<proteinExistence type="inferred from homology"/>
<comment type="caution">
    <text evidence="15">The sequence shown here is derived from an EMBL/GenBank/DDBJ whole genome shotgun (WGS) entry which is preliminary data.</text>
</comment>
<dbReference type="NCBIfam" id="TIGR00418">
    <property type="entry name" value="thrS"/>
    <property type="match status" value="1"/>
</dbReference>
<dbReference type="CDD" id="cd00771">
    <property type="entry name" value="ThrRS_core"/>
    <property type="match status" value="1"/>
</dbReference>
<dbReference type="Pfam" id="PF00587">
    <property type="entry name" value="tRNA-synt_2b"/>
    <property type="match status" value="1"/>
</dbReference>
<keyword evidence="8 13" id="KW-0067">ATP-binding</keyword>
<keyword evidence="5 13" id="KW-0479">Metal-binding</keyword>
<comment type="catalytic activity">
    <reaction evidence="12 13">
        <text>tRNA(Thr) + L-threonine + ATP = L-threonyl-tRNA(Thr) + AMP + diphosphate + H(+)</text>
        <dbReference type="Rhea" id="RHEA:24624"/>
        <dbReference type="Rhea" id="RHEA-COMP:9670"/>
        <dbReference type="Rhea" id="RHEA-COMP:9704"/>
        <dbReference type="ChEBI" id="CHEBI:15378"/>
        <dbReference type="ChEBI" id="CHEBI:30616"/>
        <dbReference type="ChEBI" id="CHEBI:33019"/>
        <dbReference type="ChEBI" id="CHEBI:57926"/>
        <dbReference type="ChEBI" id="CHEBI:78442"/>
        <dbReference type="ChEBI" id="CHEBI:78534"/>
        <dbReference type="ChEBI" id="CHEBI:456215"/>
        <dbReference type="EC" id="6.1.1.3"/>
    </reaction>
</comment>
<dbReference type="GO" id="GO:0046872">
    <property type="term" value="F:metal ion binding"/>
    <property type="evidence" value="ECO:0007669"/>
    <property type="project" value="UniProtKB-KW"/>
</dbReference>
<protein>
    <recommendedName>
        <fullName evidence="13">Threonine--tRNA ligase</fullName>
        <ecNumber evidence="13">6.1.1.3</ecNumber>
    </recommendedName>
    <alternativeName>
        <fullName evidence="13">Threonyl-tRNA synthetase</fullName>
        <shortName evidence="13">ThrRS</shortName>
    </alternativeName>
</protein>
<dbReference type="Gene3D" id="3.40.50.800">
    <property type="entry name" value="Anticodon-binding domain"/>
    <property type="match status" value="1"/>
</dbReference>
<dbReference type="InterPro" id="IPR045864">
    <property type="entry name" value="aa-tRNA-synth_II/BPL/LPL"/>
</dbReference>
<dbReference type="SUPFAM" id="SSF52954">
    <property type="entry name" value="Class II aaRS ABD-related"/>
    <property type="match status" value="1"/>
</dbReference>
<dbReference type="PANTHER" id="PTHR11451">
    <property type="entry name" value="THREONINE-TRNA LIGASE"/>
    <property type="match status" value="1"/>
</dbReference>
<dbReference type="GO" id="GO:0004829">
    <property type="term" value="F:threonine-tRNA ligase activity"/>
    <property type="evidence" value="ECO:0007669"/>
    <property type="project" value="UniProtKB-UniRule"/>
</dbReference>
<dbReference type="Gene3D" id="3.30.980.10">
    <property type="entry name" value="Threonyl-trna Synthetase, Chain A, domain 2"/>
    <property type="match status" value="1"/>
</dbReference>
<comment type="subcellular location">
    <subcellularLocation>
        <location evidence="13">Cytoplasm</location>
    </subcellularLocation>
</comment>
<dbReference type="PATRIC" id="fig|1618552.3.peg.80"/>
<evidence type="ECO:0000256" key="12">
    <source>
        <dbReference type="ARBA" id="ARBA00049515"/>
    </source>
</evidence>
<reference evidence="15 16" key="1">
    <citation type="journal article" date="2015" name="Nature">
        <title>rRNA introns, odd ribosomes, and small enigmatic genomes across a large radiation of phyla.</title>
        <authorList>
            <person name="Brown C.T."/>
            <person name="Hug L.A."/>
            <person name="Thomas B.C."/>
            <person name="Sharon I."/>
            <person name="Castelle C.J."/>
            <person name="Singh A."/>
            <person name="Wilkins M.J."/>
            <person name="Williams K.H."/>
            <person name="Banfield J.F."/>
        </authorList>
    </citation>
    <scope>NUCLEOTIDE SEQUENCE [LARGE SCALE GENOMIC DNA]</scope>
</reference>
<dbReference type="Gene3D" id="3.30.54.20">
    <property type="match status" value="1"/>
</dbReference>
<comment type="similarity">
    <text evidence="1 13">Belongs to the class-II aminoacyl-tRNA synthetase family.</text>
</comment>
<evidence type="ECO:0000256" key="3">
    <source>
        <dbReference type="ARBA" id="ARBA00022555"/>
    </source>
</evidence>
<keyword evidence="9 13" id="KW-0694">RNA-binding</keyword>
<feature type="binding site" evidence="13">
    <location>
        <position position="288"/>
    </location>
    <ligand>
        <name>Zn(2+)</name>
        <dbReference type="ChEBI" id="CHEBI:29105"/>
        <note>catalytic</note>
    </ligand>
</feature>
<evidence type="ECO:0000259" key="14">
    <source>
        <dbReference type="PROSITE" id="PS50862"/>
    </source>
</evidence>
<dbReference type="GO" id="GO:0006435">
    <property type="term" value="P:threonyl-tRNA aminoacylation"/>
    <property type="evidence" value="ECO:0007669"/>
    <property type="project" value="UniProtKB-UniRule"/>
</dbReference>
<evidence type="ECO:0000256" key="9">
    <source>
        <dbReference type="ARBA" id="ARBA00022884"/>
    </source>
</evidence>
<feature type="binding site" evidence="13">
    <location>
        <position position="339"/>
    </location>
    <ligand>
        <name>Zn(2+)</name>
        <dbReference type="ChEBI" id="CHEBI:29105"/>
        <note>catalytic</note>
    </ligand>
</feature>
<keyword evidence="2 13" id="KW-0963">Cytoplasm</keyword>
<keyword evidence="11 13" id="KW-0030">Aminoacyl-tRNA synthetase</keyword>
<dbReference type="FunFam" id="3.30.930.10:FF:000002">
    <property type="entry name" value="Threonine--tRNA ligase"/>
    <property type="match status" value="1"/>
</dbReference>
<evidence type="ECO:0000256" key="13">
    <source>
        <dbReference type="HAMAP-Rule" id="MF_00184"/>
    </source>
</evidence>
<dbReference type="InterPro" id="IPR036621">
    <property type="entry name" value="Anticodon-bd_dom_sf"/>
</dbReference>
<dbReference type="HAMAP" id="MF_00184">
    <property type="entry name" value="Thr_tRNA_synth"/>
    <property type="match status" value="1"/>
</dbReference>
<dbReference type="PRINTS" id="PR01047">
    <property type="entry name" value="TRNASYNTHTHR"/>
</dbReference>
<sequence length="631" mass="74027">MSKEDQEYLDKLRHSAAHLMAAAVMELWPKTKRAIGPAIENGFYFDFDFGGVKVSEEDFPKIEAKMREILPKWKAFERHELNSKSAKKEYPKNPYKEEMIDEFSEKGKKKVSFYKSGDYWDLCRGGHVEHPDKELQNFKLLSVAGAYWRGDEKNPMLTRIYGTAFPTEKELNDYIKHLEEAQKRDHRKIGKELDYYSISQLTGPGLILWHPKLATTRVIVEDFWRQEHYKRGYQLVFTPHIASMDMFVISRHYNKYINSMFPAMLHQYIEGESRPDYQTDEQLKPMNCPNHIQIYKSKPRSYKDLPIRMGELGTVYRYERAGTLHGMTRVRGFTQDDTHIFCKPDQVIDEVRGVIRLTKDMYEVFGFTDYQAYIATRPERYLGTSKMWDFAENSLKKALDLEGIKDYKIDEGQGVFYGPKIDSKVKDSLGREWQLGTIQFDFNMPDRAETTEADIDEFWAMKTFHDKFKTRENLSKYLKKLGRGFNVQYINDKGDKNQAVMIHRTVLGSMERFFGVLIEHYGGSFPTWLAPTQVKVLPITDRHLEYASKIVDKLRANELRVELDERSETLQAKIRDAQVEKVPYMLVVGDKEEKVKKIAVRLRTEKDLGQMNLEELLNRIKEKIDKKSLDL</sequence>
<evidence type="ECO:0000256" key="7">
    <source>
        <dbReference type="ARBA" id="ARBA00022833"/>
    </source>
</evidence>
<evidence type="ECO:0000256" key="4">
    <source>
        <dbReference type="ARBA" id="ARBA00022598"/>
    </source>
</evidence>
<dbReference type="CDD" id="cd00860">
    <property type="entry name" value="ThrRS_anticodon"/>
    <property type="match status" value="1"/>
</dbReference>
<feature type="binding site" evidence="13">
    <location>
        <position position="503"/>
    </location>
    <ligand>
        <name>Zn(2+)</name>
        <dbReference type="ChEBI" id="CHEBI:29105"/>
        <note>catalytic</note>
    </ligand>
</feature>
<dbReference type="InterPro" id="IPR047246">
    <property type="entry name" value="ThrRS_anticodon"/>
</dbReference>
<dbReference type="SMART" id="SM00863">
    <property type="entry name" value="tRNA_SAD"/>
    <property type="match status" value="1"/>
</dbReference>
<keyword evidence="4 13" id="KW-0436">Ligase</keyword>
<dbReference type="Pfam" id="PF03129">
    <property type="entry name" value="HGTP_anticodon"/>
    <property type="match status" value="1"/>
</dbReference>
<comment type="cofactor">
    <cofactor evidence="13">
        <name>Zn(2+)</name>
        <dbReference type="ChEBI" id="CHEBI:29105"/>
    </cofactor>
    <text evidence="13">Binds 1 zinc ion per subunit.</text>
</comment>
<evidence type="ECO:0000313" key="15">
    <source>
        <dbReference type="EMBL" id="KKR30680.1"/>
    </source>
</evidence>
<keyword evidence="10 13" id="KW-0648">Protein biosynthesis</keyword>
<dbReference type="Proteomes" id="UP000034793">
    <property type="component" value="Unassembled WGS sequence"/>
</dbReference>
<dbReference type="EC" id="6.1.1.3" evidence="13"/>
<dbReference type="GO" id="GO:0000049">
    <property type="term" value="F:tRNA binding"/>
    <property type="evidence" value="ECO:0007669"/>
    <property type="project" value="UniProtKB-KW"/>
</dbReference>
<dbReference type="PROSITE" id="PS50862">
    <property type="entry name" value="AA_TRNA_LIGASE_II"/>
    <property type="match status" value="1"/>
</dbReference>
<dbReference type="InterPro" id="IPR033728">
    <property type="entry name" value="ThrRS_core"/>
</dbReference>
<dbReference type="InterPro" id="IPR006195">
    <property type="entry name" value="aa-tRNA-synth_II"/>
</dbReference>
<evidence type="ECO:0000313" key="16">
    <source>
        <dbReference type="Proteomes" id="UP000034793"/>
    </source>
</evidence>
<dbReference type="FunFam" id="3.30.980.10:FF:000005">
    <property type="entry name" value="Threonyl-tRNA synthetase, mitochondrial"/>
    <property type="match status" value="1"/>
</dbReference>
<dbReference type="EMBL" id="LBXL01000003">
    <property type="protein sequence ID" value="KKR30680.1"/>
    <property type="molecule type" value="Genomic_DNA"/>
</dbReference>
<dbReference type="InterPro" id="IPR002314">
    <property type="entry name" value="aa-tRNA-synt_IIb"/>
</dbReference>
<organism evidence="15 16">
    <name type="scientific">Candidatus Woesebacteria bacterium GW2011_GWA1_39_8</name>
    <dbReference type="NCBI Taxonomy" id="1618552"/>
    <lineage>
        <taxon>Bacteria</taxon>
        <taxon>Candidatus Woeseibacteriota</taxon>
    </lineage>
</organism>
<dbReference type="FunFam" id="3.40.50.800:FF:000001">
    <property type="entry name" value="Threonine--tRNA ligase"/>
    <property type="match status" value="1"/>
</dbReference>
<dbReference type="InterPro" id="IPR002320">
    <property type="entry name" value="Thr-tRNA-ligase_IIa"/>
</dbReference>
<comment type="caution">
    <text evidence="13">Lacks conserved residue(s) required for the propagation of feature annotation.</text>
</comment>
<keyword evidence="7 13" id="KW-0862">Zinc</keyword>
<dbReference type="InterPro" id="IPR012947">
    <property type="entry name" value="tRNA_SAD"/>
</dbReference>
<evidence type="ECO:0000256" key="2">
    <source>
        <dbReference type="ARBA" id="ARBA00022490"/>
    </source>
</evidence>
<dbReference type="Pfam" id="PF07973">
    <property type="entry name" value="tRNA_SAD"/>
    <property type="match status" value="1"/>
</dbReference>
<evidence type="ECO:0000256" key="5">
    <source>
        <dbReference type="ARBA" id="ARBA00022723"/>
    </source>
</evidence>
<dbReference type="InterPro" id="IPR004154">
    <property type="entry name" value="Anticodon-bd"/>
</dbReference>
<comment type="subunit">
    <text evidence="13">Homodimer.</text>
</comment>
<evidence type="ECO:0000256" key="11">
    <source>
        <dbReference type="ARBA" id="ARBA00023146"/>
    </source>
</evidence>
<gene>
    <name evidence="13" type="primary">thrS</name>
    <name evidence="15" type="ORF">UT61_C0003G0008</name>
</gene>
<evidence type="ECO:0000256" key="8">
    <source>
        <dbReference type="ARBA" id="ARBA00022840"/>
    </source>
</evidence>
<feature type="domain" description="Aminoacyl-transfer RNA synthetases class-II family profile" evidence="14">
    <location>
        <begin position="220"/>
        <end position="526"/>
    </location>
</feature>
<keyword evidence="3 13" id="KW-0820">tRNA-binding</keyword>
<dbReference type="Gene3D" id="3.30.930.10">
    <property type="entry name" value="Bira Bifunctional Protein, Domain 2"/>
    <property type="match status" value="1"/>
</dbReference>